<organism evidence="2">
    <name type="scientific">marine sediment metagenome</name>
    <dbReference type="NCBI Taxonomy" id="412755"/>
    <lineage>
        <taxon>unclassified sequences</taxon>
        <taxon>metagenomes</taxon>
        <taxon>ecological metagenomes</taxon>
    </lineage>
</organism>
<evidence type="ECO:0000313" key="2">
    <source>
        <dbReference type="EMBL" id="GAG36462.1"/>
    </source>
</evidence>
<dbReference type="Pfam" id="PF04986">
    <property type="entry name" value="Y2_Tnp"/>
    <property type="match status" value="1"/>
</dbReference>
<dbReference type="GO" id="GO:0006313">
    <property type="term" value="P:DNA transposition"/>
    <property type="evidence" value="ECO:0007669"/>
    <property type="project" value="InterPro"/>
</dbReference>
<dbReference type="InterPro" id="IPR007069">
    <property type="entry name" value="Transposase_32"/>
</dbReference>
<accession>X0XMD8</accession>
<gene>
    <name evidence="2" type="ORF">S01H1_74385</name>
</gene>
<feature type="non-terminal residue" evidence="2">
    <location>
        <position position="240"/>
    </location>
</feature>
<dbReference type="EMBL" id="BARS01049762">
    <property type="protein sequence ID" value="GAG36462.1"/>
    <property type="molecule type" value="Genomic_DNA"/>
</dbReference>
<feature type="non-terminal residue" evidence="2">
    <location>
        <position position="1"/>
    </location>
</feature>
<sequence length="240" mass="28203">YVFRIAITNARIVNMDDGHVTFRYKDRATKQWRHCRLDDFAFLDRFLQHVYPRKSPSTLGSQDLRRLAFRRRPWYLGSMRTIRTVLSNVCGGIGCLRELLGYGLKFLLAMCQPQAVLAARLLAVESQLGVYTRRLQQKQEPRPRFTAAFRFLWVVLSKLWGAWEEGAHLMQPATVKKWHEAGFRLFWRWKSRRRGGRPPVGKQMRDPIRKLSRENALWGAERIRETLVLLGYDPPCEDTV</sequence>
<reference evidence="2" key="1">
    <citation type="journal article" date="2014" name="Front. Microbiol.">
        <title>High frequency of phylogenetically diverse reductive dehalogenase-homologous genes in deep subseafloor sedimentary metagenomes.</title>
        <authorList>
            <person name="Kawai M."/>
            <person name="Futagami T."/>
            <person name="Toyoda A."/>
            <person name="Takaki Y."/>
            <person name="Nishi S."/>
            <person name="Hori S."/>
            <person name="Arai W."/>
            <person name="Tsubouchi T."/>
            <person name="Morono Y."/>
            <person name="Uchiyama I."/>
            <person name="Ito T."/>
            <person name="Fujiyama A."/>
            <person name="Inagaki F."/>
            <person name="Takami H."/>
        </authorList>
    </citation>
    <scope>NUCLEOTIDE SEQUENCE</scope>
    <source>
        <strain evidence="2">Expedition CK06-06</strain>
    </source>
</reference>
<comment type="caution">
    <text evidence="2">The sequence shown here is derived from an EMBL/GenBank/DDBJ whole genome shotgun (WGS) entry which is preliminary data.</text>
</comment>
<feature type="domain" description="Transposase IS801/IS1294" evidence="1">
    <location>
        <begin position="1"/>
        <end position="54"/>
    </location>
</feature>
<name>X0XMD8_9ZZZZ</name>
<dbReference type="AlphaFoldDB" id="X0XMD8"/>
<dbReference type="GO" id="GO:0004803">
    <property type="term" value="F:transposase activity"/>
    <property type="evidence" value="ECO:0007669"/>
    <property type="project" value="InterPro"/>
</dbReference>
<proteinExistence type="predicted"/>
<evidence type="ECO:0000259" key="1">
    <source>
        <dbReference type="Pfam" id="PF04986"/>
    </source>
</evidence>
<dbReference type="GO" id="GO:0003677">
    <property type="term" value="F:DNA binding"/>
    <property type="evidence" value="ECO:0007669"/>
    <property type="project" value="InterPro"/>
</dbReference>
<protein>
    <recommendedName>
        <fullName evidence="1">Transposase IS801/IS1294 domain-containing protein</fullName>
    </recommendedName>
</protein>